<dbReference type="InterPro" id="IPR054505">
    <property type="entry name" value="Myb_DNA-bind_8"/>
</dbReference>
<sequence>MASVRRTKNFALDGQTPMFLYSILKQLDLRSIDWNLVAESLDISNGHAARMRYSRMRTQFEAMSKDAKPPKPKKDNEAKAAKEKAAKSKRALLEEETERLGTGKQAVRASGQENIHKRPKLGQYGSNPWVSTVMPGQQYTNSFWPHPNSSIKDEPTNGNSSSTTTTPLIKKDPELSETSTTTNINMSTSTGTRIKQEKTVKEEPKTNDVLQESPPVPSIEDKNEVAAIAMKQDPSYSPTAYYYPSYRYGTVPGTYQPQNAAGYYQTFPMPPGPSTYPMQQTYAYNPWIAPRQSINPWSHSAMGPIAASAAPTAVNENVMDHVSLNPHASSYEDLLNMPLYSGTPQNFQFDVATPEPPVEAQTVAGNMVDAPAQNAVAVTVEPPSASFVGLQAEKEKFSSPPVRAASKDAAPEKPAQHNVVEANAFAEQSKNSTELALVSGVGSDVRISAYPVVAGDRTSTDNEVDAEHEIDDEQTTHVATITTATTTTLVAEADKESKVVMKPVVAVAIDVEEPKVVIKSEPVEILDP</sequence>
<dbReference type="OrthoDB" id="3944408at2759"/>
<dbReference type="RefSeq" id="XP_016231052.1">
    <property type="nucleotide sequence ID" value="XM_016384450.1"/>
</dbReference>
<proteinExistence type="predicted"/>
<feature type="domain" description="Myb-like DNA-binding" evidence="2">
    <location>
        <begin position="17"/>
        <end position="61"/>
    </location>
</feature>
<dbReference type="STRING" id="91928.A0A0D1Y7F1"/>
<dbReference type="EMBL" id="KN847499">
    <property type="protein sequence ID" value="KIW10836.1"/>
    <property type="molecule type" value="Genomic_DNA"/>
</dbReference>
<evidence type="ECO:0000259" key="2">
    <source>
        <dbReference type="Pfam" id="PF22980"/>
    </source>
</evidence>
<feature type="region of interest" description="Disordered" evidence="1">
    <location>
        <begin position="61"/>
        <end position="217"/>
    </location>
</feature>
<evidence type="ECO:0000313" key="4">
    <source>
        <dbReference type="Proteomes" id="UP000053328"/>
    </source>
</evidence>
<dbReference type="VEuPathDB" id="FungiDB:PV08_10135"/>
<dbReference type="Pfam" id="PF22980">
    <property type="entry name" value="Myb_DNA-bind_8"/>
    <property type="match status" value="1"/>
</dbReference>
<dbReference type="GeneID" id="27337218"/>
<keyword evidence="4" id="KW-1185">Reference proteome</keyword>
<reference evidence="3 4" key="1">
    <citation type="submission" date="2015-01" db="EMBL/GenBank/DDBJ databases">
        <title>The Genome Sequence of Exophiala spinifera CBS89968.</title>
        <authorList>
            <consortium name="The Broad Institute Genomics Platform"/>
            <person name="Cuomo C."/>
            <person name="de Hoog S."/>
            <person name="Gorbushina A."/>
            <person name="Stielow B."/>
            <person name="Teixiera M."/>
            <person name="Abouelleil A."/>
            <person name="Chapman S.B."/>
            <person name="Priest M."/>
            <person name="Young S.K."/>
            <person name="Wortman J."/>
            <person name="Nusbaum C."/>
            <person name="Birren B."/>
        </authorList>
    </citation>
    <scope>NUCLEOTIDE SEQUENCE [LARGE SCALE GENOMIC DNA]</scope>
    <source>
        <strain evidence="3 4">CBS 89968</strain>
    </source>
</reference>
<protein>
    <recommendedName>
        <fullName evidence="2">Myb-like DNA-binding domain-containing protein</fullName>
    </recommendedName>
</protein>
<feature type="compositionally biased region" description="Low complexity" evidence="1">
    <location>
        <begin position="176"/>
        <end position="192"/>
    </location>
</feature>
<name>A0A0D1Y7F1_9EURO</name>
<dbReference type="HOGENOM" id="CLU_521785_0_0_1"/>
<gene>
    <name evidence="3" type="ORF">PV08_10135</name>
</gene>
<dbReference type="Proteomes" id="UP000053328">
    <property type="component" value="Unassembled WGS sequence"/>
</dbReference>
<organism evidence="3 4">
    <name type="scientific">Exophiala spinifera</name>
    <dbReference type="NCBI Taxonomy" id="91928"/>
    <lineage>
        <taxon>Eukaryota</taxon>
        <taxon>Fungi</taxon>
        <taxon>Dikarya</taxon>
        <taxon>Ascomycota</taxon>
        <taxon>Pezizomycotina</taxon>
        <taxon>Eurotiomycetes</taxon>
        <taxon>Chaetothyriomycetidae</taxon>
        <taxon>Chaetothyriales</taxon>
        <taxon>Herpotrichiellaceae</taxon>
        <taxon>Exophiala</taxon>
    </lineage>
</organism>
<feature type="compositionally biased region" description="Basic and acidic residues" evidence="1">
    <location>
        <begin position="194"/>
        <end position="206"/>
    </location>
</feature>
<accession>A0A0D1Y7F1</accession>
<evidence type="ECO:0000256" key="1">
    <source>
        <dbReference type="SAM" id="MobiDB-lite"/>
    </source>
</evidence>
<dbReference type="AlphaFoldDB" id="A0A0D1Y7F1"/>
<feature type="compositionally biased region" description="Basic and acidic residues" evidence="1">
    <location>
        <begin position="63"/>
        <end position="86"/>
    </location>
</feature>
<evidence type="ECO:0000313" key="3">
    <source>
        <dbReference type="EMBL" id="KIW10836.1"/>
    </source>
</evidence>
<feature type="compositionally biased region" description="Polar residues" evidence="1">
    <location>
        <begin position="124"/>
        <end position="150"/>
    </location>
</feature>